<evidence type="ECO:0000256" key="2">
    <source>
        <dbReference type="SAM" id="Coils"/>
    </source>
</evidence>
<dbReference type="Proteomes" id="UP000036681">
    <property type="component" value="Unplaced"/>
</dbReference>
<dbReference type="Pfam" id="PF15035">
    <property type="entry name" value="Rootletin"/>
    <property type="match status" value="1"/>
</dbReference>
<dbReference type="WBParaSite" id="ALUE_0001399001-mRNA-1">
    <property type="protein sequence ID" value="ALUE_0001399001-mRNA-1"/>
    <property type="gene ID" value="ALUE_0001399001"/>
</dbReference>
<feature type="coiled-coil region" evidence="2">
    <location>
        <begin position="351"/>
        <end position="399"/>
    </location>
</feature>
<dbReference type="InterPro" id="IPR057531">
    <property type="entry name" value="PUMA/OVT1_CC"/>
</dbReference>
<evidence type="ECO:0000259" key="3">
    <source>
        <dbReference type="Pfam" id="PF15035"/>
    </source>
</evidence>
<reference evidence="6" key="1">
    <citation type="submission" date="2017-02" db="UniProtKB">
        <authorList>
            <consortium name="WormBaseParasite"/>
        </authorList>
    </citation>
    <scope>IDENTIFICATION</scope>
</reference>
<evidence type="ECO:0000259" key="4">
    <source>
        <dbReference type="Pfam" id="PF24627"/>
    </source>
</evidence>
<sequence>MESASTQSDVSKRITRTVITRSYETSNGQPAVESASGLDVTLGGDVLDAGRGVYDVSNTVTSDVVLMSSSSLGGGYSAVGLDRDLSNFKKRIDANTEEQREHADLMAGLQRKVARRVLGGGYSAVGLDRDLSNFKKRIDANTEEQREHADLMAGLQRKVEDYRRRINDIESQISAQRPDERVTFNIKEVSETWTPEVTVVSADYEFSAQLEEERRRNDELRMQISQLQAEIQRLHQQYELNMQDKDRMSANRERNLAQYLSEEQKRMMDLWAELQQVRRQFAEYRDQTARDLENQRNEFARVTRSVGGVVRKLSITNVAESAQAGDIELADAIRRFSEQQALPAGASTEDYNALMKKYEESIERIVELESRGDGSVGKMTALETELRRTKDKLAECQEALRKIHDVTKESERSTDVVKRTRSLSPGGTHVVPSEVLRSVRYAIRSRDNELQQLQRKLKNTELQISELVTRFEGADEARKRLEKQLADSKREISNR</sequence>
<dbReference type="AlphaFoldDB" id="A0A0M3I987"/>
<evidence type="ECO:0000256" key="1">
    <source>
        <dbReference type="ARBA" id="ARBA00023054"/>
    </source>
</evidence>
<feature type="coiled-coil region" evidence="2">
    <location>
        <begin position="210"/>
        <end position="244"/>
    </location>
</feature>
<protein>
    <submittedName>
        <fullName evidence="6">IF rod domain-containing protein</fullName>
    </submittedName>
</protein>
<feature type="domain" description="PUMA/OVT1 coiled-coil region" evidence="4">
    <location>
        <begin position="448"/>
        <end position="495"/>
    </location>
</feature>
<keyword evidence="5" id="KW-1185">Reference proteome</keyword>
<proteinExistence type="predicted"/>
<evidence type="ECO:0000313" key="5">
    <source>
        <dbReference type="Proteomes" id="UP000036681"/>
    </source>
</evidence>
<keyword evidence="1 2" id="KW-0175">Coiled coil</keyword>
<feature type="coiled-coil region" evidence="2">
    <location>
        <begin position="443"/>
        <end position="491"/>
    </location>
</feature>
<dbReference type="InterPro" id="IPR055167">
    <property type="entry name" value="Rootletin-like_CC"/>
</dbReference>
<name>A0A0M3I987_ASCLU</name>
<dbReference type="Pfam" id="PF24627">
    <property type="entry name" value="PUMA_CC"/>
    <property type="match status" value="1"/>
</dbReference>
<evidence type="ECO:0000313" key="6">
    <source>
        <dbReference type="WBParaSite" id="ALUE_0001399001-mRNA-1"/>
    </source>
</evidence>
<organism evidence="5 6">
    <name type="scientific">Ascaris lumbricoides</name>
    <name type="common">Giant roundworm</name>
    <dbReference type="NCBI Taxonomy" id="6252"/>
    <lineage>
        <taxon>Eukaryota</taxon>
        <taxon>Metazoa</taxon>
        <taxon>Ecdysozoa</taxon>
        <taxon>Nematoda</taxon>
        <taxon>Chromadorea</taxon>
        <taxon>Rhabditida</taxon>
        <taxon>Spirurina</taxon>
        <taxon>Ascaridomorpha</taxon>
        <taxon>Ascaridoidea</taxon>
        <taxon>Ascarididae</taxon>
        <taxon>Ascaris</taxon>
    </lineage>
</organism>
<accession>A0A0M3I987</accession>
<feature type="domain" description="Rootletin-like coiled-coil" evidence="3">
    <location>
        <begin position="135"/>
        <end position="302"/>
    </location>
</feature>